<evidence type="ECO:0000313" key="1">
    <source>
        <dbReference type="EMBL" id="TPN87788.1"/>
    </source>
</evidence>
<dbReference type="InterPro" id="IPR008969">
    <property type="entry name" value="CarboxyPept-like_regulatory"/>
</dbReference>
<dbReference type="Gene3D" id="2.60.40.1120">
    <property type="entry name" value="Carboxypeptidase-like, regulatory domain"/>
    <property type="match status" value="1"/>
</dbReference>
<organism evidence="1 2">
    <name type="scientific">Aquimarina algicola</name>
    <dbReference type="NCBI Taxonomy" id="2589995"/>
    <lineage>
        <taxon>Bacteria</taxon>
        <taxon>Pseudomonadati</taxon>
        <taxon>Bacteroidota</taxon>
        <taxon>Flavobacteriia</taxon>
        <taxon>Flavobacteriales</taxon>
        <taxon>Flavobacteriaceae</taxon>
        <taxon>Aquimarina</taxon>
    </lineage>
</organism>
<name>A0A504JIW3_9FLAO</name>
<keyword evidence="2" id="KW-1185">Reference proteome</keyword>
<proteinExistence type="predicted"/>
<protein>
    <recommendedName>
        <fullName evidence="3">Carboxypeptidase-like regulatory domain-containing protein</fullName>
    </recommendedName>
</protein>
<dbReference type="SUPFAM" id="SSF49464">
    <property type="entry name" value="Carboxypeptidase regulatory domain-like"/>
    <property type="match status" value="1"/>
</dbReference>
<gene>
    <name evidence="1" type="ORF">FHK87_09450</name>
</gene>
<dbReference type="EMBL" id="VFWZ01000002">
    <property type="protein sequence ID" value="TPN87788.1"/>
    <property type="molecule type" value="Genomic_DNA"/>
</dbReference>
<accession>A0A504JIW3</accession>
<dbReference type="OrthoDB" id="9938088at2"/>
<reference evidence="1 2" key="1">
    <citation type="submission" date="2019-06" db="EMBL/GenBank/DDBJ databases">
        <authorList>
            <person name="Meng X."/>
        </authorList>
    </citation>
    <scope>NUCLEOTIDE SEQUENCE [LARGE SCALE GENOMIC DNA]</scope>
    <source>
        <strain evidence="1 2">M625</strain>
    </source>
</reference>
<evidence type="ECO:0000313" key="2">
    <source>
        <dbReference type="Proteomes" id="UP000315540"/>
    </source>
</evidence>
<sequence>MFILICRISYSQVEINGYVKSSITQLRPISDVYIQELKSSKSNLKNTLMVDSTGFFQIKNLELNRSYIIEISAFGYKNQKWNNKDYFNA</sequence>
<dbReference type="AlphaFoldDB" id="A0A504JIW3"/>
<evidence type="ECO:0008006" key="3">
    <source>
        <dbReference type="Google" id="ProtNLM"/>
    </source>
</evidence>
<dbReference type="RefSeq" id="WP_140592427.1">
    <property type="nucleotide sequence ID" value="NZ_VFWZ01000002.1"/>
</dbReference>
<dbReference type="Proteomes" id="UP000315540">
    <property type="component" value="Unassembled WGS sequence"/>
</dbReference>
<comment type="caution">
    <text evidence="1">The sequence shown here is derived from an EMBL/GenBank/DDBJ whole genome shotgun (WGS) entry which is preliminary data.</text>
</comment>